<proteinExistence type="predicted"/>
<feature type="region of interest" description="Disordered" evidence="1">
    <location>
        <begin position="169"/>
        <end position="199"/>
    </location>
</feature>
<feature type="compositionally biased region" description="Polar residues" evidence="1">
    <location>
        <begin position="174"/>
        <end position="185"/>
    </location>
</feature>
<evidence type="ECO:0000313" key="3">
    <source>
        <dbReference type="Proteomes" id="UP000007148"/>
    </source>
</evidence>
<dbReference type="EMBL" id="CAFZ01000725">
    <property type="protein sequence ID" value="CCA76384.1"/>
    <property type="molecule type" value="Genomic_DNA"/>
</dbReference>
<gene>
    <name evidence="2" type="ORF">PIIN_10377</name>
</gene>
<reference evidence="2 3" key="1">
    <citation type="journal article" date="2011" name="PLoS Pathog.">
        <title>Endophytic Life Strategies Decoded by Genome and Transcriptome Analyses of the Mutualistic Root Symbiont Piriformospora indica.</title>
        <authorList>
            <person name="Zuccaro A."/>
            <person name="Lahrmann U."/>
            <person name="Guldener U."/>
            <person name="Langen G."/>
            <person name="Pfiffi S."/>
            <person name="Biedenkopf D."/>
            <person name="Wong P."/>
            <person name="Samans B."/>
            <person name="Grimm C."/>
            <person name="Basiewicz M."/>
            <person name="Murat C."/>
            <person name="Martin F."/>
            <person name="Kogel K.H."/>
        </authorList>
    </citation>
    <scope>NUCLEOTIDE SEQUENCE [LARGE SCALE GENOMIC DNA]</scope>
    <source>
        <strain evidence="2 3">DSM 11827</strain>
    </source>
</reference>
<sequence length="235" mass="25820">MAMAKRFAFHCVSNTLQCPYGISSHCLAPHHFAKIFPRMAFQVISDISQRSYRTKSRKGGLWKKPLLFMGHRAAASGQKAAFIRGEGSSADGRDNTVTSILRPGKMQSKLDLLASPIGLDRDYTSDMTMTSRDRCETLSGANATPLDHIDLQSNNYPTIPVQLRPIGPLAGTARSRQPTSAVKMSTTRRTHQPIDPTIMPSQPSLFHINCGLPVTPCRIATRKLPRPKLSLVIPA</sequence>
<comment type="caution">
    <text evidence="2">The sequence shown here is derived from an EMBL/GenBank/DDBJ whole genome shotgun (WGS) entry which is preliminary data.</text>
</comment>
<evidence type="ECO:0000256" key="1">
    <source>
        <dbReference type="SAM" id="MobiDB-lite"/>
    </source>
</evidence>
<accession>G4TYJ1</accession>
<organism evidence="2 3">
    <name type="scientific">Serendipita indica (strain DSM 11827)</name>
    <name type="common">Root endophyte fungus</name>
    <name type="synonym">Piriformospora indica</name>
    <dbReference type="NCBI Taxonomy" id="1109443"/>
    <lineage>
        <taxon>Eukaryota</taxon>
        <taxon>Fungi</taxon>
        <taxon>Dikarya</taxon>
        <taxon>Basidiomycota</taxon>
        <taxon>Agaricomycotina</taxon>
        <taxon>Agaricomycetes</taxon>
        <taxon>Sebacinales</taxon>
        <taxon>Serendipitaceae</taxon>
        <taxon>Serendipita</taxon>
    </lineage>
</organism>
<dbReference type="InParanoid" id="G4TYJ1"/>
<name>G4TYJ1_SERID</name>
<evidence type="ECO:0000313" key="2">
    <source>
        <dbReference type="EMBL" id="CCA76384.1"/>
    </source>
</evidence>
<dbReference type="Proteomes" id="UP000007148">
    <property type="component" value="Unassembled WGS sequence"/>
</dbReference>
<dbReference type="AlphaFoldDB" id="G4TYJ1"/>
<dbReference type="HOGENOM" id="CLU_1205183_0_0_1"/>
<keyword evidence="3" id="KW-1185">Reference proteome</keyword>
<protein>
    <submittedName>
        <fullName evidence="2">Uncharacterized protein</fullName>
    </submittedName>
</protein>